<feature type="domain" description="Zn(2)-C6 fungal-type" evidence="2">
    <location>
        <begin position="21"/>
        <end position="51"/>
    </location>
</feature>
<dbReference type="PANTHER" id="PTHR47784">
    <property type="entry name" value="STEROL UPTAKE CONTROL PROTEIN 2"/>
    <property type="match status" value="1"/>
</dbReference>
<proteinExistence type="predicted"/>
<dbReference type="Pfam" id="PF00172">
    <property type="entry name" value="Zn_clus"/>
    <property type="match status" value="1"/>
</dbReference>
<dbReference type="GO" id="GO:0001228">
    <property type="term" value="F:DNA-binding transcription activator activity, RNA polymerase II-specific"/>
    <property type="evidence" value="ECO:0007669"/>
    <property type="project" value="TreeGrafter"/>
</dbReference>
<organism evidence="3 4">
    <name type="scientific">Paraphoma chrysanthemicola</name>
    <dbReference type="NCBI Taxonomy" id="798071"/>
    <lineage>
        <taxon>Eukaryota</taxon>
        <taxon>Fungi</taxon>
        <taxon>Dikarya</taxon>
        <taxon>Ascomycota</taxon>
        <taxon>Pezizomycotina</taxon>
        <taxon>Dothideomycetes</taxon>
        <taxon>Pleosporomycetidae</taxon>
        <taxon>Pleosporales</taxon>
        <taxon>Pleosporineae</taxon>
        <taxon>Phaeosphaeriaceae</taxon>
        <taxon>Paraphoma</taxon>
    </lineage>
</organism>
<dbReference type="InterPro" id="IPR021858">
    <property type="entry name" value="Fun_TF"/>
</dbReference>
<dbReference type="PROSITE" id="PS50048">
    <property type="entry name" value="ZN2_CY6_FUNGAL_2"/>
    <property type="match status" value="1"/>
</dbReference>
<evidence type="ECO:0000313" key="3">
    <source>
        <dbReference type="EMBL" id="KAH7086601.1"/>
    </source>
</evidence>
<sequence>MSSTNQHVKGTRRHHTKSRTGCFECKRRRVKCDETRPACTKCVQGLEKCVYPISPRFAAKRDTTNINKSYLATDTFTPSPSSSPFSDHLTPPPFSYSTQNEPASIEGARPMPVIDPVIGLSNDDLYKYYVHQTSHSLSFSSADHTVLHQIIPALALHNSTVYHALLAVSAVHIAWTTISSQPPPDPAGVNKILLAGYRHYNSASERMRVAMFRSEIELEPLVASALLLVPFATASQQINHWISKNTGSGAREARKRLESTPRDVTVIMRGVRALLQSPDGCSPLAHKDCSPTLSAYSTTVQASVMALWSPTLSRTHFMISIIAKTSDVAFMRLRRHLEFCSSRYDQNDEEIAACRAAVEVLEHLKKAGLEAKPSTASPGAQSPEIATRASLQLSAPLRSFARHSFALSADSPQPTHALTRFFLTFLIRVPQSYFDFILPLLDQRLESPCLPIELTHAQALALDVYAHWSVLMFLVEKEGWWIGSLPEVTLEGMVNRYGEGFVKGAYGGNGEVDGGKEKWWPGWMLRTLKDARSFE</sequence>
<dbReference type="Proteomes" id="UP000813461">
    <property type="component" value="Unassembled WGS sequence"/>
</dbReference>
<dbReference type="InterPro" id="IPR036864">
    <property type="entry name" value="Zn2-C6_fun-type_DNA-bd_sf"/>
</dbReference>
<dbReference type="InterPro" id="IPR001138">
    <property type="entry name" value="Zn2Cys6_DnaBD"/>
</dbReference>
<dbReference type="AlphaFoldDB" id="A0A8K0R5B9"/>
<evidence type="ECO:0000259" key="2">
    <source>
        <dbReference type="PROSITE" id="PS50048"/>
    </source>
</evidence>
<dbReference type="GO" id="GO:0008270">
    <property type="term" value="F:zinc ion binding"/>
    <property type="evidence" value="ECO:0007669"/>
    <property type="project" value="InterPro"/>
</dbReference>
<gene>
    <name evidence="3" type="ORF">FB567DRAFT_528323</name>
</gene>
<accession>A0A8K0R5B9</accession>
<name>A0A8K0R5B9_9PLEO</name>
<protein>
    <recommendedName>
        <fullName evidence="2">Zn(2)-C6 fungal-type domain-containing protein</fullName>
    </recommendedName>
</protein>
<dbReference type="CDD" id="cd00067">
    <property type="entry name" value="GAL4"/>
    <property type="match status" value="1"/>
</dbReference>
<dbReference type="SUPFAM" id="SSF57701">
    <property type="entry name" value="Zn2/Cys6 DNA-binding domain"/>
    <property type="match status" value="1"/>
</dbReference>
<dbReference type="SMART" id="SM00066">
    <property type="entry name" value="GAL4"/>
    <property type="match status" value="1"/>
</dbReference>
<keyword evidence="4" id="KW-1185">Reference proteome</keyword>
<evidence type="ECO:0000313" key="4">
    <source>
        <dbReference type="Proteomes" id="UP000813461"/>
    </source>
</evidence>
<dbReference type="PROSITE" id="PS00463">
    <property type="entry name" value="ZN2_CY6_FUNGAL_1"/>
    <property type="match status" value="1"/>
</dbReference>
<dbReference type="OrthoDB" id="416217at2759"/>
<dbReference type="EMBL" id="JAGMVJ010000011">
    <property type="protein sequence ID" value="KAH7086601.1"/>
    <property type="molecule type" value="Genomic_DNA"/>
</dbReference>
<dbReference type="PANTHER" id="PTHR47784:SF5">
    <property type="entry name" value="STEROL UPTAKE CONTROL PROTEIN 2"/>
    <property type="match status" value="1"/>
</dbReference>
<dbReference type="Pfam" id="PF11951">
    <property type="entry name" value="Fungal_trans_2"/>
    <property type="match status" value="1"/>
</dbReference>
<dbReference type="Gene3D" id="4.10.240.10">
    <property type="entry name" value="Zn(2)-C6 fungal-type DNA-binding domain"/>
    <property type="match status" value="1"/>
</dbReference>
<evidence type="ECO:0000256" key="1">
    <source>
        <dbReference type="ARBA" id="ARBA00023242"/>
    </source>
</evidence>
<keyword evidence="1" id="KW-0539">Nucleus</keyword>
<dbReference type="InterPro" id="IPR053157">
    <property type="entry name" value="Sterol_Uptake_Regulator"/>
</dbReference>
<reference evidence="3" key="1">
    <citation type="journal article" date="2021" name="Nat. Commun.">
        <title>Genetic determinants of endophytism in the Arabidopsis root mycobiome.</title>
        <authorList>
            <person name="Mesny F."/>
            <person name="Miyauchi S."/>
            <person name="Thiergart T."/>
            <person name="Pickel B."/>
            <person name="Atanasova L."/>
            <person name="Karlsson M."/>
            <person name="Huettel B."/>
            <person name="Barry K.W."/>
            <person name="Haridas S."/>
            <person name="Chen C."/>
            <person name="Bauer D."/>
            <person name="Andreopoulos W."/>
            <person name="Pangilinan J."/>
            <person name="LaButti K."/>
            <person name="Riley R."/>
            <person name="Lipzen A."/>
            <person name="Clum A."/>
            <person name="Drula E."/>
            <person name="Henrissat B."/>
            <person name="Kohler A."/>
            <person name="Grigoriev I.V."/>
            <person name="Martin F.M."/>
            <person name="Hacquard S."/>
        </authorList>
    </citation>
    <scope>NUCLEOTIDE SEQUENCE</scope>
    <source>
        <strain evidence="3">MPI-SDFR-AT-0120</strain>
    </source>
</reference>
<comment type="caution">
    <text evidence="3">The sequence shown here is derived from an EMBL/GenBank/DDBJ whole genome shotgun (WGS) entry which is preliminary data.</text>
</comment>